<dbReference type="EMBL" id="LSTR01000040">
    <property type="protein sequence ID" value="OAH42762.1"/>
    <property type="molecule type" value="Genomic_DNA"/>
</dbReference>
<dbReference type="Proteomes" id="UP000077262">
    <property type="component" value="Unassembled WGS sequence"/>
</dbReference>
<proteinExistence type="predicted"/>
<organism evidence="1 2">
    <name type="scientific">Sphingobium yanoikuyae</name>
    <name type="common">Sphingomonas yanoikuyae</name>
    <dbReference type="NCBI Taxonomy" id="13690"/>
    <lineage>
        <taxon>Bacteria</taxon>
        <taxon>Pseudomonadati</taxon>
        <taxon>Pseudomonadota</taxon>
        <taxon>Alphaproteobacteria</taxon>
        <taxon>Sphingomonadales</taxon>
        <taxon>Sphingomonadaceae</taxon>
        <taxon>Sphingobium</taxon>
    </lineage>
</organism>
<accession>A0A177JNF6</accession>
<sequence length="1187" mass="128868">MNNLVDTFNDYIENGVETAYQTAIKNGFVGTEQEWLASLKGQDGRDGSQVGLSAIVNWTEYTGQAAGSSGATILVPVTAGDPPPNLTQSAQVLLPYDALDLGVALYAKPQTSALALIIGLVNAPEPLPGGSDEELDLSGSGTVYGDPGTIFPLGIYLAGSTANFTLTAPSSFPLRIERRNEISVPVASQWNITSAGSPYAVAGDAVSTSNVLYKRVYSGSGGTSSDNSQMINGRLRLMRHIHLASDPLALNFRQTTNDGTTQTPASIRLTFSGIVNNDYPILASLYDYMVGEFTLRRHWSGNTLQVTVGRGSSQTQITSVDDAVFASGSLKTWSVEFIDNVGGVGGTIRFYSDGVQIGPDQTCEVKLRATPAMAIECNSTGNNTSDSVNNLDVAYIGVSFGKPETQSSYDPVSSGAISAADLEMLCVDARSFSTAQAPVTISYAAAGQQAFNMEVVVGDMVLPAGRAYKVVLEDWSTGSAVPHPNELIMTRPAAQNCRFEDADLYGAQAPWTEVLPKGAVPNINGINYYCEGIRMGTYVQFQFGYDWDTTQMPHNPFGDPQGKDSYMVPHKWVIYDNTGAMLGRVQQENGEPLNSTTTPVSWGGALDGRGVPIVTTANKWTPKGTVRSGVIWRSHSEPPAYSQADIWKRVPTYDMVVPFASQTGYSVNGGDLRVGTGEQLNGFANYRWMPWTSSTYNDIITAGQNTQNPWKLGSDQAGITPNAGVWLKYTPFNQMGRSPITGPGGVRDDRQIMPEPVARYARDITTRRPHDNREMKQIALDYLTGYVSDPYHCFENGRLTPLYKGNARRPITLRNHYYGGGESGTPPEQAYYIQGGRPYEFVTANNPLRVQVPYAGATSDKPYFGTNQIDQDHAHQYPHWGSMLWQTPEFAMLGHKFGDQARLYLPWILNNAWGEAGEFASRGAAWKFMHAALAWKTGSSNSSRLYSRADIMDWVVFDFEGFYDAFYDSTPGFLNPPVNISEGGNAAMFAGAQRFGPCLWNSDYGVWQHEFMIGYWMSALHAAEKIGFNKALRDASPKAKAVLDWLITMHQKRITGRLNGGMQVNSYEIDYTIPLWTPAMISAAGGNAANLPQTFAALATAQGANKAPSWDAWTGGGRDGQSMDQLLAGPHLLLDMGRTDSALTTAATTSDGYFQSKLASETAKGANTAGSGWFQFHQATNNKPFKP</sequence>
<protein>
    <submittedName>
        <fullName evidence="1">Uncharacterized protein</fullName>
    </submittedName>
</protein>
<comment type="caution">
    <text evidence="1">The sequence shown here is derived from an EMBL/GenBank/DDBJ whole genome shotgun (WGS) entry which is preliminary data.</text>
</comment>
<evidence type="ECO:0000313" key="2">
    <source>
        <dbReference type="Proteomes" id="UP000077262"/>
    </source>
</evidence>
<gene>
    <name evidence="1" type="ORF">AX777_05860</name>
</gene>
<name>A0A177JNF6_SPHYA</name>
<reference evidence="1 2" key="1">
    <citation type="submission" date="2016-02" db="EMBL/GenBank/DDBJ databases">
        <authorList>
            <person name="Wen L."/>
            <person name="He K."/>
            <person name="Yang H."/>
        </authorList>
    </citation>
    <scope>NUCLEOTIDE SEQUENCE [LARGE SCALE GENOMIC DNA]</scope>
    <source>
        <strain evidence="1 2">CD09_2</strain>
    </source>
</reference>
<evidence type="ECO:0000313" key="1">
    <source>
        <dbReference type="EMBL" id="OAH42762.1"/>
    </source>
</evidence>
<dbReference type="AlphaFoldDB" id="A0A177JNF6"/>